<evidence type="ECO:0000256" key="4">
    <source>
        <dbReference type="SAM" id="Phobius"/>
    </source>
</evidence>
<dbReference type="GO" id="GO:0003755">
    <property type="term" value="F:peptidyl-prolyl cis-trans isomerase activity"/>
    <property type="evidence" value="ECO:0007669"/>
    <property type="project" value="UniProtKB-UniRule"/>
</dbReference>
<accession>A0A0M0K6I8</accession>
<keyword evidence="7" id="KW-1185">Reference proteome</keyword>
<reference evidence="7" key="1">
    <citation type="journal article" date="2015" name="PLoS Genet.">
        <title>Genome Sequence and Transcriptome Analyses of Chrysochromulina tobin: Metabolic Tools for Enhanced Algal Fitness in the Prominent Order Prymnesiales (Haptophyceae).</title>
        <authorList>
            <person name="Hovde B.T."/>
            <person name="Deodato C.R."/>
            <person name="Hunsperger H.M."/>
            <person name="Ryken S.A."/>
            <person name="Yost W."/>
            <person name="Jha R.K."/>
            <person name="Patterson J."/>
            <person name="Monnat R.J. Jr."/>
            <person name="Barlow S.B."/>
            <person name="Starkenburg S.R."/>
            <person name="Cattolico R.A."/>
        </authorList>
    </citation>
    <scope>NUCLEOTIDE SEQUENCE</scope>
    <source>
        <strain evidence="7">CCMP291</strain>
    </source>
</reference>
<dbReference type="InterPro" id="IPR029000">
    <property type="entry name" value="Cyclophilin-like_dom_sf"/>
</dbReference>
<feature type="chain" id="PRO_5005602400" description="Peptidyl-prolyl cis-trans isomerase" evidence="3">
    <location>
        <begin position="24"/>
        <end position="288"/>
    </location>
</feature>
<name>A0A0M0K6I8_9EUKA</name>
<feature type="domain" description="PPIase cyclophilin-type" evidence="5">
    <location>
        <begin position="89"/>
        <end position="201"/>
    </location>
</feature>
<protein>
    <recommendedName>
        <fullName evidence="3">Peptidyl-prolyl cis-trans isomerase</fullName>
        <shortName evidence="3">PPIase</shortName>
        <ecNumber evidence="3">5.2.1.8</ecNumber>
    </recommendedName>
</protein>
<proteinExistence type="inferred from homology"/>
<evidence type="ECO:0000256" key="2">
    <source>
        <dbReference type="ARBA" id="ARBA00023235"/>
    </source>
</evidence>
<dbReference type="PRINTS" id="PR00153">
    <property type="entry name" value="CSAPPISMRASE"/>
</dbReference>
<evidence type="ECO:0000259" key="5">
    <source>
        <dbReference type="PROSITE" id="PS50072"/>
    </source>
</evidence>
<organism evidence="6 7">
    <name type="scientific">Chrysochromulina tobinii</name>
    <dbReference type="NCBI Taxonomy" id="1460289"/>
    <lineage>
        <taxon>Eukaryota</taxon>
        <taxon>Haptista</taxon>
        <taxon>Haptophyta</taxon>
        <taxon>Prymnesiophyceae</taxon>
        <taxon>Prymnesiales</taxon>
        <taxon>Chrysochromulinaceae</taxon>
        <taxon>Chrysochromulina</taxon>
    </lineage>
</organism>
<evidence type="ECO:0000256" key="3">
    <source>
        <dbReference type="RuleBase" id="RU363019"/>
    </source>
</evidence>
<dbReference type="InterPro" id="IPR044665">
    <property type="entry name" value="E_coli_cyclophilin_A-like"/>
</dbReference>
<evidence type="ECO:0000313" key="6">
    <source>
        <dbReference type="EMBL" id="KOO34435.1"/>
    </source>
</evidence>
<comment type="caution">
    <text evidence="6">The sequence shown here is derived from an EMBL/GenBank/DDBJ whole genome shotgun (WGS) entry which is preliminary data.</text>
</comment>
<sequence>MGAQVRTPLLYALLLAATPASVAEDNQQHHATEGGQQHHEATEGGLHAAAESGHHGSGDYTVRFDVQLEGVKELSSFLVTVREKKGALAARRFLQLVHDGFFDGCSFFRVLPGYLVQFGLSGNVTRQRAWDAHGALRDETNIEQPDWNIRGSIAFATTGPNTRGTQLFINYDDNHQLDSKADGRIVPFGRVVDGMATLSAVYAGYRERPKPSMIRARGDSYLQTEFPRLTYVVRAQQVAFVEEPFTLSKNATGGLLTLVMVFIALLCCVGMKVVQQRRQQQGEDPYKF</sequence>
<dbReference type="PANTHER" id="PTHR43246">
    <property type="entry name" value="PEPTIDYL-PROLYL CIS-TRANS ISOMERASE CYP38, CHLOROPLASTIC"/>
    <property type="match status" value="1"/>
</dbReference>
<comment type="function">
    <text evidence="3">PPIases accelerate the folding of proteins. It catalyzes the cis-trans isomerization of proline imidic peptide bonds in oligopeptides.</text>
</comment>
<dbReference type="OrthoDB" id="423037at2759"/>
<keyword evidence="1 3" id="KW-0697">Rotamase</keyword>
<feature type="signal peptide" evidence="3">
    <location>
        <begin position="1"/>
        <end position="23"/>
    </location>
</feature>
<gene>
    <name evidence="6" type="ORF">Ctob_009400</name>
</gene>
<dbReference type="Gene3D" id="2.40.100.10">
    <property type="entry name" value="Cyclophilin-like"/>
    <property type="match status" value="1"/>
</dbReference>
<keyword evidence="4" id="KW-0812">Transmembrane</keyword>
<dbReference type="Pfam" id="PF00160">
    <property type="entry name" value="Pro_isomerase"/>
    <property type="match status" value="1"/>
</dbReference>
<keyword evidence="4" id="KW-0472">Membrane</keyword>
<comment type="catalytic activity">
    <reaction evidence="3">
        <text>[protein]-peptidylproline (omega=180) = [protein]-peptidylproline (omega=0)</text>
        <dbReference type="Rhea" id="RHEA:16237"/>
        <dbReference type="Rhea" id="RHEA-COMP:10747"/>
        <dbReference type="Rhea" id="RHEA-COMP:10748"/>
        <dbReference type="ChEBI" id="CHEBI:83833"/>
        <dbReference type="ChEBI" id="CHEBI:83834"/>
        <dbReference type="EC" id="5.2.1.8"/>
    </reaction>
</comment>
<dbReference type="Proteomes" id="UP000037460">
    <property type="component" value="Unassembled WGS sequence"/>
</dbReference>
<dbReference type="EMBL" id="JWZX01001222">
    <property type="protein sequence ID" value="KOO34435.1"/>
    <property type="molecule type" value="Genomic_DNA"/>
</dbReference>
<dbReference type="AlphaFoldDB" id="A0A0M0K6I8"/>
<keyword evidence="4" id="KW-1133">Transmembrane helix</keyword>
<dbReference type="PROSITE" id="PS50072">
    <property type="entry name" value="CSA_PPIASE_2"/>
    <property type="match status" value="1"/>
</dbReference>
<comment type="similarity">
    <text evidence="3">Belongs to the cyclophilin-type PPIase family.</text>
</comment>
<dbReference type="EC" id="5.2.1.8" evidence="3"/>
<evidence type="ECO:0000313" key="7">
    <source>
        <dbReference type="Proteomes" id="UP000037460"/>
    </source>
</evidence>
<feature type="transmembrane region" description="Helical" evidence="4">
    <location>
        <begin position="254"/>
        <end position="274"/>
    </location>
</feature>
<keyword evidence="2 3" id="KW-0413">Isomerase</keyword>
<evidence type="ECO:0000256" key="1">
    <source>
        <dbReference type="ARBA" id="ARBA00023110"/>
    </source>
</evidence>
<dbReference type="SUPFAM" id="SSF50891">
    <property type="entry name" value="Cyclophilin-like"/>
    <property type="match status" value="1"/>
</dbReference>
<dbReference type="InterPro" id="IPR002130">
    <property type="entry name" value="Cyclophilin-type_PPIase_dom"/>
</dbReference>
<keyword evidence="3" id="KW-0732">Signal</keyword>